<dbReference type="PANTHER" id="PTHR42792">
    <property type="entry name" value="FLAGELLIN"/>
    <property type="match status" value="1"/>
</dbReference>
<dbReference type="EMBL" id="RBIM01000001">
    <property type="protein sequence ID" value="RKR04064.1"/>
    <property type="molecule type" value="Genomic_DNA"/>
</dbReference>
<feature type="domain" description="Flagellin C-terminal" evidence="4">
    <location>
        <begin position="221"/>
        <end position="303"/>
    </location>
</feature>
<dbReference type="RefSeq" id="WP_075189481.1">
    <property type="nucleotide sequence ID" value="NZ_RBIM01000001.1"/>
</dbReference>
<evidence type="ECO:0000256" key="3">
    <source>
        <dbReference type="ARBA" id="ARBA00023143"/>
    </source>
</evidence>
<evidence type="ECO:0000313" key="6">
    <source>
        <dbReference type="Proteomes" id="UP000273675"/>
    </source>
</evidence>
<protein>
    <submittedName>
        <fullName evidence="5">Flagellar hook-associated protein 3 FlgL</fullName>
    </submittedName>
</protein>
<sequence length="304" mass="32840">MTRVSTFAANQSALMDLMKAQKSLLDAQKQLTTGKLATDLKGVGHQAETLSATRAALQRADAFEEAAVRTEARLESQDIAMGRMADAITDLRLAVTSKDGDYTMHQVREAFYQISNSLNTQHAGTYIFGGTRTDTPPVATNDINDLVAMGTASEAFVNNDRRPQVQLDQNLTMETGMLASDVGGEVFDSFKRIADFNAGANGPFGQPLSAAQESFLNGEIQNVITALDNLYTKIGENGAAQANVETIKNSHADRQVFLQQMLSDLEDVDMAEAATRFQAAETALNVSAKTFASLSQVSLLNFLR</sequence>
<keyword evidence="5" id="KW-0969">Cilium</keyword>
<dbReference type="SUPFAM" id="SSF64518">
    <property type="entry name" value="Phase 1 flagellin"/>
    <property type="match status" value="1"/>
</dbReference>
<reference evidence="5 6" key="1">
    <citation type="submission" date="2018-10" db="EMBL/GenBank/DDBJ databases">
        <title>Genomic Encyclopedia of Type Strains, Phase IV (KMG-IV): sequencing the most valuable type-strain genomes for metagenomic binning, comparative biology and taxonomic classification.</title>
        <authorList>
            <person name="Goeker M."/>
        </authorList>
    </citation>
    <scope>NUCLEOTIDE SEQUENCE [LARGE SCALE GENOMIC DNA]</scope>
    <source>
        <strain evidence="5 6">DSM 4734</strain>
    </source>
</reference>
<dbReference type="GO" id="GO:0009288">
    <property type="term" value="C:bacterial-type flagellum"/>
    <property type="evidence" value="ECO:0007669"/>
    <property type="project" value="UniProtKB-SubCell"/>
</dbReference>
<dbReference type="Gene3D" id="1.20.1330.10">
    <property type="entry name" value="f41 fragment of flagellin, N-terminal domain"/>
    <property type="match status" value="1"/>
</dbReference>
<dbReference type="InterPro" id="IPR001492">
    <property type="entry name" value="Flagellin"/>
</dbReference>
<dbReference type="Proteomes" id="UP000273675">
    <property type="component" value="Unassembled WGS sequence"/>
</dbReference>
<comment type="caution">
    <text evidence="5">The sequence shown here is derived from an EMBL/GenBank/DDBJ whole genome shotgun (WGS) entry which is preliminary data.</text>
</comment>
<evidence type="ECO:0000313" key="5">
    <source>
        <dbReference type="EMBL" id="RKR04064.1"/>
    </source>
</evidence>
<comment type="subcellular location">
    <subcellularLocation>
        <location evidence="1">Bacterial flagellum</location>
    </subcellularLocation>
</comment>
<keyword evidence="3" id="KW-0975">Bacterial flagellum</keyword>
<proteinExistence type="inferred from homology"/>
<keyword evidence="5" id="KW-0966">Cell projection</keyword>
<dbReference type="InterPro" id="IPR046358">
    <property type="entry name" value="Flagellin_C"/>
</dbReference>
<dbReference type="OrthoDB" id="8477979at2"/>
<evidence type="ECO:0000256" key="2">
    <source>
        <dbReference type="ARBA" id="ARBA00005709"/>
    </source>
</evidence>
<gene>
    <name evidence="5" type="ORF">C7435_0507</name>
</gene>
<comment type="similarity">
    <text evidence="2">Belongs to the bacterial flagellin family.</text>
</comment>
<dbReference type="AlphaFoldDB" id="A0A495DMB9"/>
<evidence type="ECO:0000256" key="1">
    <source>
        <dbReference type="ARBA" id="ARBA00004365"/>
    </source>
</evidence>
<dbReference type="GO" id="GO:0005198">
    <property type="term" value="F:structural molecule activity"/>
    <property type="evidence" value="ECO:0007669"/>
    <property type="project" value="InterPro"/>
</dbReference>
<accession>A0A495DMB9</accession>
<dbReference type="Pfam" id="PF00700">
    <property type="entry name" value="Flagellin_C"/>
    <property type="match status" value="1"/>
</dbReference>
<name>A0A495DMB9_9PROT</name>
<organism evidence="5 6">
    <name type="scientific">Maricaulis maris</name>
    <dbReference type="NCBI Taxonomy" id="74318"/>
    <lineage>
        <taxon>Bacteria</taxon>
        <taxon>Pseudomonadati</taxon>
        <taxon>Pseudomonadota</taxon>
        <taxon>Alphaproteobacteria</taxon>
        <taxon>Maricaulales</taxon>
        <taxon>Maricaulaceae</taxon>
        <taxon>Maricaulis</taxon>
    </lineage>
</organism>
<evidence type="ECO:0000259" key="4">
    <source>
        <dbReference type="Pfam" id="PF00700"/>
    </source>
</evidence>
<keyword evidence="5" id="KW-0282">Flagellum</keyword>
<dbReference type="PANTHER" id="PTHR42792:SF1">
    <property type="entry name" value="FLAGELLAR HOOK-ASSOCIATED PROTEIN 3"/>
    <property type="match status" value="1"/>
</dbReference>